<dbReference type="RefSeq" id="WP_379083351.1">
    <property type="nucleotide sequence ID" value="NZ_JBHTKI010000046.1"/>
</dbReference>
<proteinExistence type="predicted"/>
<reference evidence="2" key="1">
    <citation type="journal article" date="2019" name="Int. J. Syst. Evol. Microbiol.">
        <title>The Global Catalogue of Microorganisms (GCM) 10K type strain sequencing project: providing services to taxonomists for standard genome sequencing and annotation.</title>
        <authorList>
            <consortium name="The Broad Institute Genomics Platform"/>
            <consortium name="The Broad Institute Genome Sequencing Center for Infectious Disease"/>
            <person name="Wu L."/>
            <person name="Ma J."/>
        </authorList>
    </citation>
    <scope>NUCLEOTIDE SEQUENCE [LARGE SCALE GENOMIC DNA]</scope>
    <source>
        <strain evidence="2">CCUG 56756</strain>
    </source>
</reference>
<comment type="caution">
    <text evidence="1">The sequence shown here is derived from an EMBL/GenBank/DDBJ whole genome shotgun (WGS) entry which is preliminary data.</text>
</comment>
<feature type="non-terminal residue" evidence="1">
    <location>
        <position position="1"/>
    </location>
</feature>
<keyword evidence="2" id="KW-1185">Reference proteome</keyword>
<organism evidence="1 2">
    <name type="scientific">Metaplanococcus flavidus</name>
    <dbReference type="NCBI Taxonomy" id="569883"/>
    <lineage>
        <taxon>Bacteria</taxon>
        <taxon>Bacillati</taxon>
        <taxon>Bacillota</taxon>
        <taxon>Bacilli</taxon>
        <taxon>Bacillales</taxon>
        <taxon>Caryophanaceae</taxon>
        <taxon>Metaplanococcus</taxon>
    </lineage>
</organism>
<sequence length="143" mass="16287">LSLFLSKKLLPKFNSGKSISRSFFYLNVFAIGRLHENGAASNLTSKSITNADKIENFISSVEQVEVTTPPKEELVKKIQELNNPGNYIFALSDGNYEKNFYIHIFSDGIIHFQSETTNETIYSSKEKHPDILEEFKDTLEISF</sequence>
<gene>
    <name evidence="1" type="ORF">ACFQ1X_15735</name>
</gene>
<dbReference type="Proteomes" id="UP001597109">
    <property type="component" value="Unassembled WGS sequence"/>
</dbReference>
<evidence type="ECO:0000313" key="2">
    <source>
        <dbReference type="Proteomes" id="UP001597109"/>
    </source>
</evidence>
<evidence type="ECO:0000313" key="1">
    <source>
        <dbReference type="EMBL" id="MFD1032881.1"/>
    </source>
</evidence>
<name>A0ABW3LHK6_9BACL</name>
<accession>A0ABW3LHK6</accession>
<dbReference type="EMBL" id="JBHTKI010000046">
    <property type="protein sequence ID" value="MFD1032881.1"/>
    <property type="molecule type" value="Genomic_DNA"/>
</dbReference>
<protein>
    <submittedName>
        <fullName evidence="1">Uncharacterized protein</fullName>
    </submittedName>
</protein>